<dbReference type="Gene3D" id="3.40.50.410">
    <property type="entry name" value="von Willebrand factor, type A domain"/>
    <property type="match status" value="1"/>
</dbReference>
<evidence type="ECO:0000259" key="1">
    <source>
        <dbReference type="PROSITE" id="PS50234"/>
    </source>
</evidence>
<proteinExistence type="predicted"/>
<organism evidence="2 3">
    <name type="scientific">Pseudaquabacterium pictum</name>
    <dbReference type="NCBI Taxonomy" id="2315236"/>
    <lineage>
        <taxon>Bacteria</taxon>
        <taxon>Pseudomonadati</taxon>
        <taxon>Pseudomonadota</taxon>
        <taxon>Betaproteobacteria</taxon>
        <taxon>Burkholderiales</taxon>
        <taxon>Sphaerotilaceae</taxon>
        <taxon>Pseudaquabacterium</taxon>
    </lineage>
</organism>
<dbReference type="AlphaFoldDB" id="A0A480AP23"/>
<name>A0A480AP23_9BURK</name>
<dbReference type="Pfam" id="PF00092">
    <property type="entry name" value="VWA"/>
    <property type="match status" value="1"/>
</dbReference>
<dbReference type="Proteomes" id="UP000301751">
    <property type="component" value="Unassembled WGS sequence"/>
</dbReference>
<dbReference type="InterPro" id="IPR002035">
    <property type="entry name" value="VWF_A"/>
</dbReference>
<comment type="caution">
    <text evidence="2">The sequence shown here is derived from an EMBL/GenBank/DDBJ whole genome shotgun (WGS) entry which is preliminary data.</text>
</comment>
<dbReference type="CDD" id="cd00198">
    <property type="entry name" value="vWFA"/>
    <property type="match status" value="1"/>
</dbReference>
<evidence type="ECO:0000313" key="2">
    <source>
        <dbReference type="EMBL" id="GCL62117.1"/>
    </source>
</evidence>
<dbReference type="InterPro" id="IPR036465">
    <property type="entry name" value="vWFA_dom_sf"/>
</dbReference>
<reference evidence="3" key="1">
    <citation type="submission" date="2019-03" db="EMBL/GenBank/DDBJ databases">
        <title>Aquabacterium pictum sp.nov., the first bacteriochlorophyll a-containing freshwater bacterium in the genus Aquabacterium of the class Betaproteobacteria.</title>
        <authorList>
            <person name="Hirose S."/>
            <person name="Tank M."/>
            <person name="Hara E."/>
            <person name="Tamaki H."/>
            <person name="Takaichi S."/>
            <person name="Haruta S."/>
            <person name="Hanada S."/>
        </authorList>
    </citation>
    <scope>NUCLEOTIDE SEQUENCE [LARGE SCALE GENOMIC DNA]</scope>
    <source>
        <strain evidence="3">W35</strain>
    </source>
</reference>
<sequence length="435" mass="43591">MLAGCGGGGGADEPAGQVGVARLVVRDAYGVPVAGASVLPATAGATAVLTDSQGVGHVAVLPGTQSFTISVPTFVPQVTEVLVSNGVVTTAPVTLQRATAAAGGALATRSGVAPQRSADGRSLVFEVELVVVGADAQPVTGLVAGDFQLLPCMPDAATAVADCLRQAPADHAYQPDAAATSLQLVPALPVAAHTVGLLIDQSGSIADNDPLNARLYATKALISTLATGDQALLGAFARGPGARLPLQPLTLLGAVPDAAAAPQSFPALDALAGQSGGQTPLHDTIDAMRLQLVASPLLRTGLPRALVVFTDGADTDCAGAAACATRRQQVVDAARADGVRLFTIGLSGRIDVEALSHLATAGGGAMLYAETVEQLIPLYGSLGKLMSLGLPTYRLRFSIDAGQAGVFAAGQTVLARARVQLHGQTVDIPLAISLP</sequence>
<dbReference type="PROSITE" id="PS50234">
    <property type="entry name" value="VWFA"/>
    <property type="match status" value="1"/>
</dbReference>
<accession>A0A480AP23</accession>
<feature type="domain" description="VWFA" evidence="1">
    <location>
        <begin position="194"/>
        <end position="382"/>
    </location>
</feature>
<gene>
    <name evidence="2" type="ORF">AQPW35_11980</name>
</gene>
<dbReference type="SUPFAM" id="SSF53300">
    <property type="entry name" value="vWA-like"/>
    <property type="match status" value="1"/>
</dbReference>
<dbReference type="SUPFAM" id="SSF49464">
    <property type="entry name" value="Carboxypeptidase regulatory domain-like"/>
    <property type="match status" value="1"/>
</dbReference>
<dbReference type="Gene3D" id="2.60.40.1120">
    <property type="entry name" value="Carboxypeptidase-like, regulatory domain"/>
    <property type="match status" value="1"/>
</dbReference>
<dbReference type="InterPro" id="IPR008969">
    <property type="entry name" value="CarboxyPept-like_regulatory"/>
</dbReference>
<dbReference type="EMBL" id="BJCL01000002">
    <property type="protein sequence ID" value="GCL62117.1"/>
    <property type="molecule type" value="Genomic_DNA"/>
</dbReference>
<keyword evidence="3" id="KW-1185">Reference proteome</keyword>
<evidence type="ECO:0000313" key="3">
    <source>
        <dbReference type="Proteomes" id="UP000301751"/>
    </source>
</evidence>
<protein>
    <recommendedName>
        <fullName evidence="1">VWFA domain-containing protein</fullName>
    </recommendedName>
</protein>